<dbReference type="AlphaFoldDB" id="A0A1I0ZE49"/>
<dbReference type="InterPro" id="IPR002575">
    <property type="entry name" value="Aminoglycoside_PTrfase"/>
</dbReference>
<keyword evidence="5" id="KW-0808">Transferase</keyword>
<dbReference type="Proteomes" id="UP000199113">
    <property type="component" value="Unassembled WGS sequence"/>
</dbReference>
<dbReference type="EMBL" id="PJBV01000017">
    <property type="protein sequence ID" value="PKH40643.1"/>
    <property type="molecule type" value="Genomic_DNA"/>
</dbReference>
<dbReference type="InterPro" id="IPR005814">
    <property type="entry name" value="Aminotrans_3"/>
</dbReference>
<evidence type="ECO:0000313" key="4">
    <source>
        <dbReference type="EMBL" id="PKH40643.1"/>
    </source>
</evidence>
<dbReference type="OrthoDB" id="4510254at2"/>
<dbReference type="Gene3D" id="3.90.1150.10">
    <property type="entry name" value="Aspartate Aminotransferase, domain 1"/>
    <property type="match status" value="1"/>
</dbReference>
<dbReference type="PANTHER" id="PTHR45688:SF13">
    <property type="entry name" value="ALANINE--GLYOXYLATE AMINOTRANSFERASE 2-LIKE"/>
    <property type="match status" value="1"/>
</dbReference>
<dbReference type="CDD" id="cd00610">
    <property type="entry name" value="OAT_like"/>
    <property type="match status" value="1"/>
</dbReference>
<keyword evidence="2" id="KW-0663">Pyridoxal phosphate</keyword>
<evidence type="ECO:0000313" key="5">
    <source>
        <dbReference type="EMBL" id="SFB23934.1"/>
    </source>
</evidence>
<dbReference type="RefSeq" id="WP_091199069.1">
    <property type="nucleotide sequence ID" value="NZ_FOKC01000005.1"/>
</dbReference>
<dbReference type="GO" id="GO:0030170">
    <property type="term" value="F:pyridoxal phosphate binding"/>
    <property type="evidence" value="ECO:0007669"/>
    <property type="project" value="InterPro"/>
</dbReference>
<gene>
    <name evidence="4" type="ORF">CXG46_11660</name>
    <name evidence="5" type="ORF">SAMN05192575_105273</name>
</gene>
<dbReference type="InterPro" id="IPR015422">
    <property type="entry name" value="PyrdxlP-dep_Trfase_small"/>
</dbReference>
<sequence>MATDVLDEQPPRFSLEHLRRVAADHWGVESDDVVGLSSERDLNARIGAGHVLKVSNPAESRALVDLEVAAMRHVAATDPDLPIPDVVRLLDGTDVAVVPDEGGRPCLVRLITTVPGAPLEGDVVTEDLAEQVGAATARIAHALRGFFHPAAGSRVLDWDVRALPRVAAKAQQAGVLPEGDPLRDVVARVATSLAALPRLPSGVHHADVTLTNLLATNGRITGVIDFGDLHHTADVVDLAIALTAVVRNTSDTQVCSLWELAGAVLRGYQRHRRLTWDEVEVLGDLVLSRLALSSIISRGRAAAHPDNTAYITQYDDSNARTTHALAQLSPGELARRFHRLAGTATASADAAALGERRDAVMGGPVAPLFYDQPLHLVSGEGAWLTDASGRRFLDAYNNVAVVGHADPTVVSRVGRQLGRLNTHSRYLHPEVVELAERLVATMPAGLDTVLFTTSGTEANELAWRLATEVTGGSGALIVEHSYHGSTRWMADLSSNEWPPGHRPDAVGLFRAPRAHGDLGLQATTDLVRAAAGDVATRGHRPALLLADSGFTSEGVHDAPPSYFEGLRAGAHAEGALYLADEVQIGYGRTGPGLWRFAQSGVVPDLVTLGKPMGAGYPIGAVITRRDIVDRFASRYEYFSTFAATPAAAAAGNAVLDVLEDRGLPERALVTGAHLGERLRDLAASTDLLGEARVMGLVAGVDVTAPRPTAQRLLQRLVARGALAGLTGPRGDVLKVRPPLVWDHSHVDHFVGCLAAAVDDVRRRAG</sequence>
<dbReference type="SUPFAM" id="SSF53383">
    <property type="entry name" value="PLP-dependent transferases"/>
    <property type="match status" value="1"/>
</dbReference>
<evidence type="ECO:0000313" key="7">
    <source>
        <dbReference type="Proteomes" id="UP000233565"/>
    </source>
</evidence>
<keyword evidence="7" id="KW-1185">Reference proteome</keyword>
<dbReference type="EMBL" id="FOKC01000005">
    <property type="protein sequence ID" value="SFB23934.1"/>
    <property type="molecule type" value="Genomic_DNA"/>
</dbReference>
<dbReference type="InterPro" id="IPR015424">
    <property type="entry name" value="PyrdxlP-dep_Trfase"/>
</dbReference>
<dbReference type="Pfam" id="PF01636">
    <property type="entry name" value="APH"/>
    <property type="match status" value="1"/>
</dbReference>
<reference evidence="5" key="1">
    <citation type="submission" date="2016-10" db="EMBL/GenBank/DDBJ databases">
        <authorList>
            <person name="de Groot N.N."/>
        </authorList>
    </citation>
    <scope>NUCLEOTIDE SEQUENCE [LARGE SCALE GENOMIC DNA]</scope>
    <source>
        <strain evidence="5">CGMCC 1.10697</strain>
    </source>
</reference>
<name>A0A1I0ZE49_9ACTN</name>
<reference evidence="4 7" key="2">
    <citation type="submission" date="2017-12" db="EMBL/GenBank/DDBJ databases">
        <title>Pharmacopeia of the Arctic Ocean.</title>
        <authorList>
            <person name="Collins E."/>
            <person name="Ducluzeau A.-L."/>
        </authorList>
    </citation>
    <scope>NUCLEOTIDE SEQUENCE [LARGE SCALE GENOMIC DNA]</scope>
    <source>
        <strain evidence="4 7">DSM 23325</strain>
    </source>
</reference>
<dbReference type="SUPFAM" id="SSF56112">
    <property type="entry name" value="Protein kinase-like (PK-like)"/>
    <property type="match status" value="1"/>
</dbReference>
<dbReference type="Proteomes" id="UP000233565">
    <property type="component" value="Unassembled WGS sequence"/>
</dbReference>
<evidence type="ECO:0000313" key="6">
    <source>
        <dbReference type="Proteomes" id="UP000199113"/>
    </source>
</evidence>
<dbReference type="Gene3D" id="3.90.1200.10">
    <property type="match status" value="1"/>
</dbReference>
<dbReference type="GO" id="GO:0008483">
    <property type="term" value="F:transaminase activity"/>
    <property type="evidence" value="ECO:0007669"/>
    <property type="project" value="UniProtKB-KW"/>
</dbReference>
<dbReference type="STRING" id="748909.SAMN05192575_105273"/>
<accession>A0A1I0ZE49</accession>
<proteinExistence type="inferred from homology"/>
<dbReference type="InterPro" id="IPR049704">
    <property type="entry name" value="Aminotrans_3_PPA_site"/>
</dbReference>
<dbReference type="InterPro" id="IPR015421">
    <property type="entry name" value="PyrdxlP-dep_Trfase_major"/>
</dbReference>
<organism evidence="5 6">
    <name type="scientific">Nocardioides alpinus</name>
    <dbReference type="NCBI Taxonomy" id="748909"/>
    <lineage>
        <taxon>Bacteria</taxon>
        <taxon>Bacillati</taxon>
        <taxon>Actinomycetota</taxon>
        <taxon>Actinomycetes</taxon>
        <taxon>Propionibacteriales</taxon>
        <taxon>Nocardioidaceae</taxon>
        <taxon>Nocardioides</taxon>
    </lineage>
</organism>
<dbReference type="PROSITE" id="PS00600">
    <property type="entry name" value="AA_TRANSFER_CLASS_3"/>
    <property type="match status" value="1"/>
</dbReference>
<protein>
    <submittedName>
        <fullName evidence="5">4-aminobutyrate aminotransferase</fullName>
    </submittedName>
</protein>
<dbReference type="PANTHER" id="PTHR45688">
    <property type="match status" value="1"/>
</dbReference>
<evidence type="ECO:0000256" key="1">
    <source>
        <dbReference type="ARBA" id="ARBA00008954"/>
    </source>
</evidence>
<dbReference type="Gene3D" id="3.40.640.10">
    <property type="entry name" value="Type I PLP-dependent aspartate aminotransferase-like (Major domain)"/>
    <property type="match status" value="1"/>
</dbReference>
<dbReference type="Pfam" id="PF00202">
    <property type="entry name" value="Aminotran_3"/>
    <property type="match status" value="1"/>
</dbReference>
<evidence type="ECO:0000256" key="2">
    <source>
        <dbReference type="ARBA" id="ARBA00022898"/>
    </source>
</evidence>
<evidence type="ECO:0000259" key="3">
    <source>
        <dbReference type="Pfam" id="PF01636"/>
    </source>
</evidence>
<dbReference type="InterPro" id="IPR011009">
    <property type="entry name" value="Kinase-like_dom_sf"/>
</dbReference>
<keyword evidence="5" id="KW-0032">Aminotransferase</keyword>
<comment type="similarity">
    <text evidence="1">Belongs to the class-III pyridoxal-phosphate-dependent aminotransferase family.</text>
</comment>
<feature type="domain" description="Aminoglycoside phosphotransferase" evidence="3">
    <location>
        <begin position="51"/>
        <end position="272"/>
    </location>
</feature>